<dbReference type="EMBL" id="LRRQ01000018">
    <property type="protein sequence ID" value="OAM91607.1"/>
    <property type="molecule type" value="Genomic_DNA"/>
</dbReference>
<feature type="region of interest" description="Disordered" evidence="1">
    <location>
        <begin position="1"/>
        <end position="34"/>
    </location>
</feature>
<dbReference type="AlphaFoldDB" id="A0A178IQC9"/>
<evidence type="ECO:0000256" key="1">
    <source>
        <dbReference type="SAM" id="MobiDB-lite"/>
    </source>
</evidence>
<keyword evidence="3" id="KW-1185">Reference proteome</keyword>
<protein>
    <submittedName>
        <fullName evidence="2">Uncharacterized protein</fullName>
    </submittedName>
</protein>
<evidence type="ECO:0000313" key="3">
    <source>
        <dbReference type="Proteomes" id="UP000078486"/>
    </source>
</evidence>
<gene>
    <name evidence="2" type="ORF">AW736_02065</name>
</gene>
<dbReference type="RefSeq" id="WP_068768621.1">
    <property type="nucleotide sequence ID" value="NZ_CP109796.1"/>
</dbReference>
<name>A0A178IQC9_9BACT</name>
<organism evidence="2 3">
    <name type="scientific">Termitidicoccus mucosus</name>
    <dbReference type="NCBI Taxonomy" id="1184151"/>
    <lineage>
        <taxon>Bacteria</taxon>
        <taxon>Pseudomonadati</taxon>
        <taxon>Verrucomicrobiota</taxon>
        <taxon>Opitutia</taxon>
        <taxon>Opitutales</taxon>
        <taxon>Opitutaceae</taxon>
        <taxon>Termitidicoccus</taxon>
    </lineage>
</organism>
<accession>A0A178IQC9</accession>
<reference evidence="2 3" key="1">
    <citation type="submission" date="2016-01" db="EMBL/GenBank/DDBJ databases">
        <title>High potential of lignocellulose degradation of a new Verrucomicrobia species.</title>
        <authorList>
            <person name="Wang Y."/>
            <person name="Shi Y."/>
            <person name="Qiu Z."/>
            <person name="Liu S."/>
            <person name="Yang H."/>
        </authorList>
    </citation>
    <scope>NUCLEOTIDE SEQUENCE [LARGE SCALE GENOMIC DNA]</scope>
    <source>
        <strain evidence="2 3">TSB47</strain>
    </source>
</reference>
<dbReference type="Proteomes" id="UP000078486">
    <property type="component" value="Unassembled WGS sequence"/>
</dbReference>
<comment type="caution">
    <text evidence="2">The sequence shown here is derived from an EMBL/GenBank/DDBJ whole genome shotgun (WGS) entry which is preliminary data.</text>
</comment>
<sequence length="78" mass="8936">MLHSRHQPLPCSIRWYPKNPDADPQLQEARQSYPSVSAARQALQRWQQAKSARALLHNPQTWDAEILPLAQTIQNPAN</sequence>
<proteinExistence type="predicted"/>
<evidence type="ECO:0000313" key="2">
    <source>
        <dbReference type="EMBL" id="OAM91607.1"/>
    </source>
</evidence>